<evidence type="ECO:0000256" key="3">
    <source>
        <dbReference type="ARBA" id="ARBA00034247"/>
    </source>
</evidence>
<evidence type="ECO:0000313" key="8">
    <source>
        <dbReference type="Proteomes" id="UP000324760"/>
    </source>
</evidence>
<feature type="transmembrane region" description="Helical" evidence="5">
    <location>
        <begin position="112"/>
        <end position="130"/>
    </location>
</feature>
<reference evidence="7 8" key="1">
    <citation type="journal article" date="2019" name="Biochem. Eng. J.">
        <title>Metabolic engineering of the marine bacteria Neptunomonas concharum for the production of acetoin and meso-2,3-butanediol from acetate.</title>
        <authorList>
            <person name="Li W."/>
            <person name="Pu N."/>
            <person name="Liu C.-X."/>
            <person name="Yuan Q.-P."/>
            <person name="Li Z.-J."/>
        </authorList>
    </citation>
    <scope>NUCLEOTIDE SEQUENCE [LARGE SCALE GENOMIC DNA]</scope>
    <source>
        <strain evidence="7 8">JCM17730</strain>
    </source>
</reference>
<dbReference type="GO" id="GO:1902201">
    <property type="term" value="P:negative regulation of bacterial-type flagellum-dependent cell motility"/>
    <property type="evidence" value="ECO:0007669"/>
    <property type="project" value="TreeGrafter"/>
</dbReference>
<feature type="transmembrane region" description="Helical" evidence="5">
    <location>
        <begin position="21"/>
        <end position="40"/>
    </location>
</feature>
<name>A0A5P1RF38_9GAMM</name>
<feature type="coiled-coil region" evidence="4">
    <location>
        <begin position="197"/>
        <end position="249"/>
    </location>
</feature>
<evidence type="ECO:0000313" key="7">
    <source>
        <dbReference type="EMBL" id="QEQ97875.1"/>
    </source>
</evidence>
<dbReference type="GO" id="GO:0052621">
    <property type="term" value="F:diguanylate cyclase activity"/>
    <property type="evidence" value="ECO:0007669"/>
    <property type="project" value="UniProtKB-EC"/>
</dbReference>
<evidence type="ECO:0000256" key="1">
    <source>
        <dbReference type="ARBA" id="ARBA00001946"/>
    </source>
</evidence>
<feature type="transmembrane region" description="Helical" evidence="5">
    <location>
        <begin position="85"/>
        <end position="106"/>
    </location>
</feature>
<accession>A0A5P1RF38</accession>
<dbReference type="Pfam" id="PF00990">
    <property type="entry name" value="GGDEF"/>
    <property type="match status" value="1"/>
</dbReference>
<organism evidence="7 8">
    <name type="scientific">Neptunomonas concharum</name>
    <dbReference type="NCBI Taxonomy" id="1031538"/>
    <lineage>
        <taxon>Bacteria</taxon>
        <taxon>Pseudomonadati</taxon>
        <taxon>Pseudomonadota</taxon>
        <taxon>Gammaproteobacteria</taxon>
        <taxon>Oceanospirillales</taxon>
        <taxon>Oceanospirillaceae</taxon>
        <taxon>Neptunomonas</taxon>
    </lineage>
</organism>
<proteinExistence type="predicted"/>
<dbReference type="InterPro" id="IPR050469">
    <property type="entry name" value="Diguanylate_Cyclase"/>
</dbReference>
<feature type="transmembrane region" description="Helical" evidence="5">
    <location>
        <begin position="46"/>
        <end position="65"/>
    </location>
</feature>
<protein>
    <recommendedName>
        <fullName evidence="2">diguanylate cyclase</fullName>
        <ecNumber evidence="2">2.7.7.65</ecNumber>
    </recommendedName>
</protein>
<dbReference type="FunFam" id="3.30.70.270:FF:000001">
    <property type="entry name" value="Diguanylate cyclase domain protein"/>
    <property type="match status" value="1"/>
</dbReference>
<dbReference type="InterPro" id="IPR029787">
    <property type="entry name" value="Nucleotide_cyclase"/>
</dbReference>
<dbReference type="SUPFAM" id="SSF55073">
    <property type="entry name" value="Nucleotide cyclase"/>
    <property type="match status" value="1"/>
</dbReference>
<dbReference type="NCBIfam" id="TIGR00254">
    <property type="entry name" value="GGDEF"/>
    <property type="match status" value="1"/>
</dbReference>
<feature type="transmembrane region" description="Helical" evidence="5">
    <location>
        <begin position="137"/>
        <end position="156"/>
    </location>
</feature>
<dbReference type="PANTHER" id="PTHR45138">
    <property type="entry name" value="REGULATORY COMPONENTS OF SENSORY TRANSDUCTION SYSTEM"/>
    <property type="match status" value="1"/>
</dbReference>
<comment type="catalytic activity">
    <reaction evidence="3">
        <text>2 GTP = 3',3'-c-di-GMP + 2 diphosphate</text>
        <dbReference type="Rhea" id="RHEA:24898"/>
        <dbReference type="ChEBI" id="CHEBI:33019"/>
        <dbReference type="ChEBI" id="CHEBI:37565"/>
        <dbReference type="ChEBI" id="CHEBI:58805"/>
        <dbReference type="EC" id="2.7.7.65"/>
    </reaction>
</comment>
<feature type="domain" description="GGDEF" evidence="6">
    <location>
        <begin position="280"/>
        <end position="413"/>
    </location>
</feature>
<dbReference type="GO" id="GO:0043709">
    <property type="term" value="P:cell adhesion involved in single-species biofilm formation"/>
    <property type="evidence" value="ECO:0007669"/>
    <property type="project" value="TreeGrafter"/>
</dbReference>
<dbReference type="EC" id="2.7.7.65" evidence="2"/>
<dbReference type="PROSITE" id="PS50887">
    <property type="entry name" value="GGDEF"/>
    <property type="match status" value="1"/>
</dbReference>
<dbReference type="PANTHER" id="PTHR45138:SF9">
    <property type="entry name" value="DIGUANYLATE CYCLASE DGCM-RELATED"/>
    <property type="match status" value="1"/>
</dbReference>
<dbReference type="OrthoDB" id="5296913at2"/>
<sequence>MSNFSHTKLKTRLIETVFHNTCIAVAGNIFLGACATAFYWPYLDAWYVLIWFIGLVGVCLLRLLLRWMYGARETVYKQFSERQWIVFFSVLCVAGGAFWGAALNYVIRMLPLSESMVILSIGFALATVAIGMMAAVWWVYVAYLTALLFPLIFLFVSQSGQFELLGLLSTAFYGFNLISSRKMYQVLRQSIIHQLSNDRLYMALQNEKDRVMSLNRQLEMDVRAGKRTAQELLAQKHEAEQLAERLHTLSAIDGLTGIANRRTFDEVLEREWSRAKRQHAPLSLLLVDIDHFKLLNDHYGHQYGDQCLKSVVDVMRSHLKRPSDFIARYGGEEFVVILPMTTAGAAQSLAEEIREAVANARMEHQVSPVLPFVTISIGLSCMCDNEILTAKTLFEKADTALYAAKMGGRNRVC</sequence>
<keyword evidence="5" id="KW-0812">Transmembrane</keyword>
<dbReference type="InterPro" id="IPR000160">
    <property type="entry name" value="GGDEF_dom"/>
</dbReference>
<dbReference type="EMBL" id="CP043869">
    <property type="protein sequence ID" value="QEQ97875.1"/>
    <property type="molecule type" value="Genomic_DNA"/>
</dbReference>
<keyword evidence="5" id="KW-0472">Membrane</keyword>
<dbReference type="InterPro" id="IPR043128">
    <property type="entry name" value="Rev_trsase/Diguanyl_cyclase"/>
</dbReference>
<evidence type="ECO:0000256" key="2">
    <source>
        <dbReference type="ARBA" id="ARBA00012528"/>
    </source>
</evidence>
<evidence type="ECO:0000259" key="6">
    <source>
        <dbReference type="PROSITE" id="PS50887"/>
    </source>
</evidence>
<dbReference type="GO" id="GO:0005886">
    <property type="term" value="C:plasma membrane"/>
    <property type="evidence" value="ECO:0007669"/>
    <property type="project" value="TreeGrafter"/>
</dbReference>
<dbReference type="KEGG" id="ncu:F0U83_14765"/>
<comment type="cofactor">
    <cofactor evidence="1">
        <name>Mg(2+)</name>
        <dbReference type="ChEBI" id="CHEBI:18420"/>
    </cofactor>
</comment>
<keyword evidence="5" id="KW-1133">Transmembrane helix</keyword>
<dbReference type="Gene3D" id="3.30.70.270">
    <property type="match status" value="1"/>
</dbReference>
<dbReference type="CDD" id="cd01949">
    <property type="entry name" value="GGDEF"/>
    <property type="match status" value="1"/>
</dbReference>
<dbReference type="SMART" id="SM00267">
    <property type="entry name" value="GGDEF"/>
    <property type="match status" value="1"/>
</dbReference>
<gene>
    <name evidence="7" type="ORF">F0U83_14765</name>
</gene>
<dbReference type="AlphaFoldDB" id="A0A5P1RF38"/>
<evidence type="ECO:0000256" key="4">
    <source>
        <dbReference type="SAM" id="Coils"/>
    </source>
</evidence>
<evidence type="ECO:0000256" key="5">
    <source>
        <dbReference type="SAM" id="Phobius"/>
    </source>
</evidence>
<keyword evidence="8" id="KW-1185">Reference proteome</keyword>
<dbReference type="Proteomes" id="UP000324760">
    <property type="component" value="Chromosome"/>
</dbReference>
<keyword evidence="4" id="KW-0175">Coiled coil</keyword>